<dbReference type="Gene3D" id="3.40.50.1110">
    <property type="entry name" value="SGNH hydrolase"/>
    <property type="match status" value="1"/>
</dbReference>
<comment type="caution">
    <text evidence="2">The sequence shown here is derived from an EMBL/GenBank/DDBJ whole genome shotgun (WGS) entry which is preliminary data.</text>
</comment>
<dbReference type="Pfam" id="PF13472">
    <property type="entry name" value="Lipase_GDSL_2"/>
    <property type="match status" value="1"/>
</dbReference>
<dbReference type="Proteomes" id="UP000237983">
    <property type="component" value="Unassembled WGS sequence"/>
</dbReference>
<reference evidence="2 3" key="1">
    <citation type="submission" date="2018-03" db="EMBL/GenBank/DDBJ databases">
        <title>Genomic Encyclopedia of Type Strains, Phase III (KMG-III): the genomes of soil and plant-associated and newly described type strains.</title>
        <authorList>
            <person name="Whitman W."/>
        </authorList>
    </citation>
    <scope>NUCLEOTIDE SEQUENCE [LARGE SCALE GENOMIC DNA]</scope>
    <source>
        <strain evidence="2 3">CGMCC 1.12484</strain>
    </source>
</reference>
<evidence type="ECO:0000313" key="2">
    <source>
        <dbReference type="EMBL" id="PRY69657.1"/>
    </source>
</evidence>
<protein>
    <submittedName>
        <fullName evidence="2">Lysophospholipase L1-like esterase</fullName>
    </submittedName>
</protein>
<dbReference type="OrthoDB" id="9805821at2"/>
<dbReference type="PANTHER" id="PTHR30383:SF5">
    <property type="entry name" value="SGNH HYDROLASE-TYPE ESTERASE DOMAIN-CONTAINING PROTEIN"/>
    <property type="match status" value="1"/>
</dbReference>
<sequence>MSENPETPAAEKIVFVGDSATHGGRWQEWFPEAEVHVEAAPGDTTDQLVERLPAIIELQPDIVVLLMGSNDFGANRSVEYVVRSIEYFLAMLRRDVPGARTLVQSIMPRGREYGADIKNANRHVRQFATTLHAQYLDLWPSLGMDDGELSPEFTNDRLHLSEAGYEAWLGELRPALGRLRDAPPMTAPITIIRGQ</sequence>
<dbReference type="InterPro" id="IPR036514">
    <property type="entry name" value="SGNH_hydro_sf"/>
</dbReference>
<evidence type="ECO:0000259" key="1">
    <source>
        <dbReference type="Pfam" id="PF13472"/>
    </source>
</evidence>
<proteinExistence type="predicted"/>
<dbReference type="InterPro" id="IPR051532">
    <property type="entry name" value="Ester_Hydrolysis_Enzymes"/>
</dbReference>
<keyword evidence="3" id="KW-1185">Reference proteome</keyword>
<feature type="domain" description="SGNH hydrolase-type esterase" evidence="1">
    <location>
        <begin position="15"/>
        <end position="167"/>
    </location>
</feature>
<dbReference type="PANTHER" id="PTHR30383">
    <property type="entry name" value="THIOESTERASE 1/PROTEASE 1/LYSOPHOSPHOLIPASE L1"/>
    <property type="match status" value="1"/>
</dbReference>
<dbReference type="SUPFAM" id="SSF52266">
    <property type="entry name" value="SGNH hydrolase"/>
    <property type="match status" value="1"/>
</dbReference>
<dbReference type="InterPro" id="IPR013830">
    <property type="entry name" value="SGNH_hydro"/>
</dbReference>
<evidence type="ECO:0000313" key="3">
    <source>
        <dbReference type="Proteomes" id="UP000237983"/>
    </source>
</evidence>
<dbReference type="RefSeq" id="WP_106210606.1">
    <property type="nucleotide sequence ID" value="NZ_PVTL01000002.1"/>
</dbReference>
<organism evidence="2 3">
    <name type="scientific">Glaciihabitans tibetensis</name>
    <dbReference type="NCBI Taxonomy" id="1266600"/>
    <lineage>
        <taxon>Bacteria</taxon>
        <taxon>Bacillati</taxon>
        <taxon>Actinomycetota</taxon>
        <taxon>Actinomycetes</taxon>
        <taxon>Micrococcales</taxon>
        <taxon>Microbacteriaceae</taxon>
        <taxon>Glaciihabitans</taxon>
    </lineage>
</organism>
<dbReference type="AlphaFoldDB" id="A0A2T0VHF9"/>
<name>A0A2T0VHF9_9MICO</name>
<dbReference type="GO" id="GO:0004622">
    <property type="term" value="F:phosphatidylcholine lysophospholipase activity"/>
    <property type="evidence" value="ECO:0007669"/>
    <property type="project" value="TreeGrafter"/>
</dbReference>
<dbReference type="EMBL" id="PVTL01000002">
    <property type="protein sequence ID" value="PRY69657.1"/>
    <property type="molecule type" value="Genomic_DNA"/>
</dbReference>
<accession>A0A2T0VHF9</accession>
<gene>
    <name evidence="2" type="ORF">B0I08_102334</name>
</gene>